<evidence type="ECO:0000256" key="8">
    <source>
        <dbReference type="ARBA" id="ARBA00022679"/>
    </source>
</evidence>
<protein>
    <recommendedName>
        <fullName evidence="6 13">Molybdopterin molybdenumtransferase</fullName>
        <ecNumber evidence="5 13">2.10.1.1</ecNumber>
    </recommendedName>
</protein>
<evidence type="ECO:0000256" key="5">
    <source>
        <dbReference type="ARBA" id="ARBA00013269"/>
    </source>
</evidence>
<dbReference type="InterPro" id="IPR001453">
    <property type="entry name" value="MoaB/Mog_dom"/>
</dbReference>
<dbReference type="InterPro" id="IPR005111">
    <property type="entry name" value="MoeA_C_domain_IV"/>
</dbReference>
<evidence type="ECO:0000256" key="12">
    <source>
        <dbReference type="ARBA" id="ARBA00047317"/>
    </source>
</evidence>
<keyword evidence="9 13" id="KW-0479">Metal-binding</keyword>
<dbReference type="InterPro" id="IPR036688">
    <property type="entry name" value="MoeA_C_domain_IV_sf"/>
</dbReference>
<evidence type="ECO:0000313" key="16">
    <source>
        <dbReference type="Proteomes" id="UP000298210"/>
    </source>
</evidence>
<keyword evidence="10 13" id="KW-0460">Magnesium</keyword>
<dbReference type="NCBIfam" id="NF045515">
    <property type="entry name" value="Glp_gephyrin"/>
    <property type="match status" value="1"/>
</dbReference>
<dbReference type="InterPro" id="IPR005110">
    <property type="entry name" value="MoeA_linker/N"/>
</dbReference>
<evidence type="ECO:0000256" key="9">
    <source>
        <dbReference type="ARBA" id="ARBA00022723"/>
    </source>
</evidence>
<keyword evidence="11 13" id="KW-0501">Molybdenum cofactor biosynthesis</keyword>
<dbReference type="GO" id="GO:0006777">
    <property type="term" value="P:Mo-molybdopterin cofactor biosynthetic process"/>
    <property type="evidence" value="ECO:0007669"/>
    <property type="project" value="UniProtKB-UniRule"/>
</dbReference>
<dbReference type="Proteomes" id="UP000298210">
    <property type="component" value="Unassembled WGS sequence"/>
</dbReference>
<comment type="catalytic activity">
    <reaction evidence="12">
        <text>adenylyl-molybdopterin + molybdate = Mo-molybdopterin + AMP + H(+)</text>
        <dbReference type="Rhea" id="RHEA:35047"/>
        <dbReference type="ChEBI" id="CHEBI:15378"/>
        <dbReference type="ChEBI" id="CHEBI:36264"/>
        <dbReference type="ChEBI" id="CHEBI:62727"/>
        <dbReference type="ChEBI" id="CHEBI:71302"/>
        <dbReference type="ChEBI" id="CHEBI:456215"/>
        <dbReference type="EC" id="2.10.1.1"/>
    </reaction>
</comment>
<evidence type="ECO:0000256" key="3">
    <source>
        <dbReference type="ARBA" id="ARBA00005046"/>
    </source>
</evidence>
<evidence type="ECO:0000256" key="10">
    <source>
        <dbReference type="ARBA" id="ARBA00022842"/>
    </source>
</evidence>
<comment type="cofactor">
    <cofactor evidence="1 13">
        <name>Mg(2+)</name>
        <dbReference type="ChEBI" id="CHEBI:18420"/>
    </cofactor>
</comment>
<evidence type="ECO:0000256" key="2">
    <source>
        <dbReference type="ARBA" id="ARBA00002901"/>
    </source>
</evidence>
<sequence>MVERRKPIPIHEAVQRIMAYPLKEKVESVPILESYERVLMKDLRATHPVPSFNRSPYDGYAIRSIDTATASRDTPALFTVIGEIGAGQVFKEEVGPNEAVRIMTGAMIPSGCDAVIMLELVHERSKTEIEIVRKVEQHDNISFIGEDTKELDLIAKAGTVIHPGVVAQLATFGQAEVSVASRPVVGILATGSELLEVNEPLEAGKIRNSNAYMVAAQVLRAGGVPLMLGQVPDEMDACMERIHNHFNEVDCLITTGGASVGDFDLVPGIVKRLEAETLFNKVAMRPGSVTTAAVKDGKLFFGLSGNPGACFVGFELFVRPLLRRSMRAPAHLPISKGKLGVDFPKPNPFTRLVRGKLNEQSGQHIVYPSGLDKSGSVVSLAEADVLILLPGGTRGYEKGADVHILLLNSHTGSDATWETFFKL</sequence>
<keyword evidence="7 13" id="KW-0500">Molybdenum</keyword>
<dbReference type="PANTHER" id="PTHR10192">
    <property type="entry name" value="MOLYBDOPTERIN BIOSYNTHESIS PROTEIN"/>
    <property type="match status" value="1"/>
</dbReference>
<dbReference type="Pfam" id="PF00994">
    <property type="entry name" value="MoCF_biosynth"/>
    <property type="match status" value="1"/>
</dbReference>
<dbReference type="SUPFAM" id="SSF63867">
    <property type="entry name" value="MoeA C-terminal domain-like"/>
    <property type="match status" value="1"/>
</dbReference>
<dbReference type="SMART" id="SM00852">
    <property type="entry name" value="MoCF_biosynth"/>
    <property type="match status" value="1"/>
</dbReference>
<keyword evidence="8 13" id="KW-0808">Transferase</keyword>
<dbReference type="RefSeq" id="WP_134258706.1">
    <property type="nucleotide sequence ID" value="NZ_LDIM01000012.1"/>
</dbReference>
<dbReference type="Pfam" id="PF03454">
    <property type="entry name" value="MoeA_C"/>
    <property type="match status" value="1"/>
</dbReference>
<evidence type="ECO:0000256" key="4">
    <source>
        <dbReference type="ARBA" id="ARBA00010763"/>
    </source>
</evidence>
<evidence type="ECO:0000256" key="11">
    <source>
        <dbReference type="ARBA" id="ARBA00023150"/>
    </source>
</evidence>
<dbReference type="InterPro" id="IPR038987">
    <property type="entry name" value="MoeA-like"/>
</dbReference>
<dbReference type="Pfam" id="PF03453">
    <property type="entry name" value="MoeA_N"/>
    <property type="match status" value="1"/>
</dbReference>
<dbReference type="Gene3D" id="2.170.190.11">
    <property type="entry name" value="Molybdopterin biosynthesis moea protein, domain 3"/>
    <property type="match status" value="1"/>
</dbReference>
<dbReference type="GO" id="GO:0005829">
    <property type="term" value="C:cytosol"/>
    <property type="evidence" value="ECO:0007669"/>
    <property type="project" value="TreeGrafter"/>
</dbReference>
<evidence type="ECO:0000256" key="6">
    <source>
        <dbReference type="ARBA" id="ARBA00021108"/>
    </source>
</evidence>
<name>A0A4Y7WSF1_9BACI</name>
<comment type="caution">
    <text evidence="15">The sequence shown here is derived from an EMBL/GenBank/DDBJ whole genome shotgun (WGS) entry which is preliminary data.</text>
</comment>
<gene>
    <name evidence="15" type="ORF">E2L03_05865</name>
</gene>
<dbReference type="SUPFAM" id="SSF53218">
    <property type="entry name" value="Molybdenum cofactor biosynthesis proteins"/>
    <property type="match status" value="1"/>
</dbReference>
<dbReference type="GO" id="GO:0046872">
    <property type="term" value="F:metal ion binding"/>
    <property type="evidence" value="ECO:0007669"/>
    <property type="project" value="UniProtKB-UniRule"/>
</dbReference>
<evidence type="ECO:0000313" key="15">
    <source>
        <dbReference type="EMBL" id="TES51442.1"/>
    </source>
</evidence>
<dbReference type="Gene3D" id="2.40.340.10">
    <property type="entry name" value="MoeA, C-terminal, domain IV"/>
    <property type="match status" value="1"/>
</dbReference>
<dbReference type="AlphaFoldDB" id="A0A4Y7WSF1"/>
<dbReference type="GO" id="GO:0061599">
    <property type="term" value="F:molybdopterin molybdotransferase activity"/>
    <property type="evidence" value="ECO:0007669"/>
    <property type="project" value="UniProtKB-UniRule"/>
</dbReference>
<dbReference type="EMBL" id="SNUX01000001">
    <property type="protein sequence ID" value="TES51442.1"/>
    <property type="molecule type" value="Genomic_DNA"/>
</dbReference>
<evidence type="ECO:0000256" key="1">
    <source>
        <dbReference type="ARBA" id="ARBA00001946"/>
    </source>
</evidence>
<proteinExistence type="inferred from homology"/>
<dbReference type="InterPro" id="IPR036135">
    <property type="entry name" value="MoeA_linker/N_sf"/>
</dbReference>
<organism evidence="15 16">
    <name type="scientific">Shouchella lehensis</name>
    <dbReference type="NCBI Taxonomy" id="300825"/>
    <lineage>
        <taxon>Bacteria</taxon>
        <taxon>Bacillati</taxon>
        <taxon>Bacillota</taxon>
        <taxon>Bacilli</taxon>
        <taxon>Bacillales</taxon>
        <taxon>Bacillaceae</taxon>
        <taxon>Shouchella</taxon>
    </lineage>
</organism>
<dbReference type="SUPFAM" id="SSF63882">
    <property type="entry name" value="MoeA N-terminal region -like"/>
    <property type="match status" value="1"/>
</dbReference>
<dbReference type="UniPathway" id="UPA00344"/>
<dbReference type="InterPro" id="IPR036425">
    <property type="entry name" value="MoaB/Mog-like_dom_sf"/>
</dbReference>
<accession>A0A4Y7WSF1</accession>
<dbReference type="Gene3D" id="3.40.980.10">
    <property type="entry name" value="MoaB/Mog-like domain"/>
    <property type="match status" value="1"/>
</dbReference>
<dbReference type="PANTHER" id="PTHR10192:SF5">
    <property type="entry name" value="GEPHYRIN"/>
    <property type="match status" value="1"/>
</dbReference>
<dbReference type="Gene3D" id="3.90.105.10">
    <property type="entry name" value="Molybdopterin biosynthesis moea protein, domain 2"/>
    <property type="match status" value="1"/>
</dbReference>
<evidence type="ECO:0000256" key="7">
    <source>
        <dbReference type="ARBA" id="ARBA00022505"/>
    </source>
</evidence>
<comment type="similarity">
    <text evidence="4 13">Belongs to the MoeA family.</text>
</comment>
<evidence type="ECO:0000259" key="14">
    <source>
        <dbReference type="SMART" id="SM00852"/>
    </source>
</evidence>
<feature type="domain" description="MoaB/Mog" evidence="14">
    <location>
        <begin position="186"/>
        <end position="324"/>
    </location>
</feature>
<comment type="pathway">
    <text evidence="3 13">Cofactor biosynthesis; molybdopterin biosynthesis.</text>
</comment>
<evidence type="ECO:0000256" key="13">
    <source>
        <dbReference type="RuleBase" id="RU365090"/>
    </source>
</evidence>
<dbReference type="CDD" id="cd00887">
    <property type="entry name" value="MoeA"/>
    <property type="match status" value="1"/>
</dbReference>
<comment type="function">
    <text evidence="2 13">Catalyzes the insertion of molybdate into adenylated molybdopterin with the concomitant release of AMP.</text>
</comment>
<dbReference type="NCBIfam" id="TIGR00177">
    <property type="entry name" value="molyb_syn"/>
    <property type="match status" value="1"/>
</dbReference>
<dbReference type="EC" id="2.10.1.1" evidence="5 13"/>
<dbReference type="FunFam" id="2.170.190.11:FF:000001">
    <property type="entry name" value="Molybdopterin molybdenumtransferase"/>
    <property type="match status" value="1"/>
</dbReference>
<reference evidence="15 16" key="1">
    <citation type="submission" date="2019-03" db="EMBL/GenBank/DDBJ databases">
        <authorList>
            <person name="Liu G."/>
        </authorList>
    </citation>
    <scope>NUCLEOTIDE SEQUENCE [LARGE SCALE GENOMIC DNA]</scope>
    <source>
        <strain evidence="15 16">DSM 19099</strain>
    </source>
</reference>
<dbReference type="FunFam" id="3.40.980.10:FF:000004">
    <property type="entry name" value="Molybdopterin molybdenumtransferase"/>
    <property type="match status" value="1"/>
</dbReference>